<dbReference type="GO" id="GO:0016747">
    <property type="term" value="F:acyltransferase activity, transferring groups other than amino-acyl groups"/>
    <property type="evidence" value="ECO:0007669"/>
    <property type="project" value="InterPro"/>
</dbReference>
<dbReference type="InterPro" id="IPR016181">
    <property type="entry name" value="Acyl_CoA_acyltransferase"/>
</dbReference>
<accession>A0A399EQY8</accession>
<evidence type="ECO:0000313" key="3">
    <source>
        <dbReference type="Proteomes" id="UP000265341"/>
    </source>
</evidence>
<dbReference type="SUPFAM" id="SSF55729">
    <property type="entry name" value="Acyl-CoA N-acyltransferases (Nat)"/>
    <property type="match status" value="1"/>
</dbReference>
<proteinExistence type="predicted"/>
<reference evidence="2 3" key="1">
    <citation type="submission" date="2018-08" db="EMBL/GenBank/DDBJ databases">
        <title>Meiothermus roseus NBRC 110900 genome sequencing project.</title>
        <authorList>
            <person name="Da Costa M.S."/>
            <person name="Albuquerque L."/>
            <person name="Raposo P."/>
            <person name="Froufe H.J.C."/>
            <person name="Barroso C.S."/>
            <person name="Egas C."/>
        </authorList>
    </citation>
    <scope>NUCLEOTIDE SEQUENCE [LARGE SCALE GENOMIC DNA]</scope>
    <source>
        <strain evidence="2 3">NBRC 110900</strain>
    </source>
</reference>
<protein>
    <submittedName>
        <fullName evidence="2">FR47-like protein</fullName>
    </submittedName>
</protein>
<dbReference type="RefSeq" id="WP_119276995.1">
    <property type="nucleotide sequence ID" value="NZ_QWLA01000023.1"/>
</dbReference>
<name>A0A399EQY8_9DEIN</name>
<dbReference type="InterPro" id="IPR000182">
    <property type="entry name" value="GNAT_dom"/>
</dbReference>
<dbReference type="PROSITE" id="PS51186">
    <property type="entry name" value="GNAT"/>
    <property type="match status" value="1"/>
</dbReference>
<organism evidence="2 3">
    <name type="scientific">Calidithermus roseus</name>
    <dbReference type="NCBI Taxonomy" id="1644118"/>
    <lineage>
        <taxon>Bacteria</taxon>
        <taxon>Thermotogati</taxon>
        <taxon>Deinococcota</taxon>
        <taxon>Deinococci</taxon>
        <taxon>Thermales</taxon>
        <taxon>Thermaceae</taxon>
        <taxon>Calidithermus</taxon>
    </lineage>
</organism>
<feature type="domain" description="N-acetyltransferase" evidence="1">
    <location>
        <begin position="118"/>
        <end position="270"/>
    </location>
</feature>
<gene>
    <name evidence="2" type="ORF">Mrose_01488</name>
</gene>
<keyword evidence="3" id="KW-1185">Reference proteome</keyword>
<dbReference type="Pfam" id="PF00583">
    <property type="entry name" value="Acetyltransf_1"/>
    <property type="match status" value="1"/>
</dbReference>
<dbReference type="Gene3D" id="3.40.630.30">
    <property type="match status" value="1"/>
</dbReference>
<evidence type="ECO:0000259" key="1">
    <source>
        <dbReference type="PROSITE" id="PS51186"/>
    </source>
</evidence>
<sequence>MQLQSLGYRTDLLFRRFEGEVVEREHYLVVRTPRNPGYRWGNFLIFDRPPREGDLERWKALFAREIGTPPAYTHFAFGWDGSEPGAVGPFLQAGFRLEQSAVLSARSVVQPPKLNLACEVRSLLSDADWEERVELALAVNAAEPPEKREGEGYRDFAVRKAEEYRRMIAAGLGQWFGAYLEGRLAATLGLFVWDGLGRFQTVETHPLFRRQGLCGTLVYHAARIGLREMGAQSLVMVADPNYVAIKIYESVGFRLSERMWGLEWHPKERL</sequence>
<dbReference type="AlphaFoldDB" id="A0A399EQY8"/>
<dbReference type="EMBL" id="QWLA01000023">
    <property type="protein sequence ID" value="RIH87054.1"/>
    <property type="molecule type" value="Genomic_DNA"/>
</dbReference>
<dbReference type="OrthoDB" id="9797456at2"/>
<comment type="caution">
    <text evidence="2">The sequence shown here is derived from an EMBL/GenBank/DDBJ whole genome shotgun (WGS) entry which is preliminary data.</text>
</comment>
<dbReference type="Proteomes" id="UP000265341">
    <property type="component" value="Unassembled WGS sequence"/>
</dbReference>
<evidence type="ECO:0000313" key="2">
    <source>
        <dbReference type="EMBL" id="RIH87054.1"/>
    </source>
</evidence>